<evidence type="ECO:0000256" key="2">
    <source>
        <dbReference type="SAM" id="Phobius"/>
    </source>
</evidence>
<evidence type="ECO:0008006" key="5">
    <source>
        <dbReference type="Google" id="ProtNLM"/>
    </source>
</evidence>
<keyword evidence="2" id="KW-1133">Transmembrane helix</keyword>
<organism evidence="3 4">
    <name type="scientific">Trypanosoma rangeli SC58</name>
    <dbReference type="NCBI Taxonomy" id="429131"/>
    <lineage>
        <taxon>Eukaryota</taxon>
        <taxon>Discoba</taxon>
        <taxon>Euglenozoa</taxon>
        <taxon>Kinetoplastea</taxon>
        <taxon>Metakinetoplastina</taxon>
        <taxon>Trypanosomatida</taxon>
        <taxon>Trypanosomatidae</taxon>
        <taxon>Trypanosoma</taxon>
        <taxon>Herpetosoma</taxon>
    </lineage>
</organism>
<dbReference type="OrthoDB" id="246512at2759"/>
<dbReference type="PANTHER" id="PTHR39670:SF2">
    <property type="entry name" value="PARAFLAGELLAR ROD PROTEIN"/>
    <property type="match status" value="1"/>
</dbReference>
<feature type="compositionally biased region" description="Polar residues" evidence="1">
    <location>
        <begin position="156"/>
        <end position="172"/>
    </location>
</feature>
<gene>
    <name evidence="3" type="ORF">TRSC58_02305</name>
</gene>
<keyword evidence="4" id="KW-1185">Reference proteome</keyword>
<proteinExistence type="predicted"/>
<evidence type="ECO:0000313" key="3">
    <source>
        <dbReference type="EMBL" id="ESL09968.1"/>
    </source>
</evidence>
<reference evidence="3 4" key="1">
    <citation type="submission" date="2013-07" db="EMBL/GenBank/DDBJ databases">
        <authorList>
            <person name="Stoco P.H."/>
            <person name="Wagner G."/>
            <person name="Gerber A."/>
            <person name="Zaha A."/>
            <person name="Thompson C."/>
            <person name="Bartholomeu D.C."/>
            <person name="Luckemeyer D.D."/>
            <person name="Bahia D."/>
            <person name="Loreto E."/>
            <person name="Prestes E.B."/>
            <person name="Lima F.M."/>
            <person name="Rodrigues-Luiz G."/>
            <person name="Vallejo G.A."/>
            <person name="Filho J.F."/>
            <person name="Monteiro K.M."/>
            <person name="Tyler K.M."/>
            <person name="de Almeida L.G."/>
            <person name="Ortiz M.F."/>
            <person name="Siervo M.A."/>
            <person name="de Moraes M.H."/>
            <person name="Cunha O.L."/>
            <person name="Mendonca-Neto R."/>
            <person name="Silva R."/>
            <person name="Teixeira S.M."/>
            <person name="Murta S.M."/>
            <person name="Sincero T.C."/>
            <person name="Mendes T.A."/>
            <person name="Urmenyi T.P."/>
            <person name="Silva V.G."/>
            <person name="da Rocha W.D."/>
            <person name="Andersson B."/>
            <person name="Romanha A.J."/>
            <person name="Steindel M."/>
            <person name="de Vasconcelos A.T."/>
            <person name="Grisard E.C."/>
        </authorList>
    </citation>
    <scope>NUCLEOTIDE SEQUENCE [LARGE SCALE GENOMIC DNA]</scope>
    <source>
        <strain evidence="3 4">SC58</strain>
    </source>
</reference>
<feature type="region of interest" description="Disordered" evidence="1">
    <location>
        <begin position="1"/>
        <end position="105"/>
    </location>
</feature>
<evidence type="ECO:0000256" key="1">
    <source>
        <dbReference type="SAM" id="MobiDB-lite"/>
    </source>
</evidence>
<keyword evidence="2" id="KW-0472">Membrane</keyword>
<feature type="transmembrane region" description="Helical" evidence="2">
    <location>
        <begin position="1258"/>
        <end position="1283"/>
    </location>
</feature>
<dbReference type="EMBL" id="AUPL01002305">
    <property type="protein sequence ID" value="ESL09968.1"/>
    <property type="molecule type" value="Genomic_DNA"/>
</dbReference>
<feature type="region of interest" description="Disordered" evidence="1">
    <location>
        <begin position="110"/>
        <end position="129"/>
    </location>
</feature>
<comment type="caution">
    <text evidence="3">The sequence shown here is derived from an EMBL/GenBank/DDBJ whole genome shotgun (WGS) entry which is preliminary data.</text>
</comment>
<protein>
    <recommendedName>
        <fullName evidence="5">Transmembrane protein</fullName>
    </recommendedName>
</protein>
<dbReference type="Proteomes" id="UP000031737">
    <property type="component" value="Unassembled WGS sequence"/>
</dbReference>
<feature type="compositionally biased region" description="Low complexity" evidence="1">
    <location>
        <begin position="328"/>
        <end position="340"/>
    </location>
</feature>
<name>A0A061J3G3_TRYRA</name>
<accession>A0A061J3G3</accession>
<feature type="region of interest" description="Disordered" evidence="1">
    <location>
        <begin position="297"/>
        <end position="370"/>
    </location>
</feature>
<keyword evidence="2" id="KW-0812">Transmembrane</keyword>
<sequence>MRNMSPGPFCRGPGAASHEDICGGTPAGRWRASSPGPTFGESGAGQGVRNGGNWQRNTRRLGVAREDSPVPGFTGVPLLRPPTVLGPFGRPSTRPIPRSGAGTQFQRKVGDSHFYPPQNDRWQSHDIGNDLRRTGVPERRGDSFWRPSSIGGPPRNGTSNSLASPVSSISNNGNLMREGANSRARGGVGGNFTPDAMHCFSRRHTVGRPNAGMGGGQYDVTSINRPSNNVGVFTGSGNRMGAGSNPSSSGIFTRMATLYDSGTSRVPIIDEYDNPRKGSRVRPRGVQAMDLAWSGKWGSSRSANGCPGGRGTPHPVSSRVGSSVMPWRKTTTTRTGATRRGLPATKPPLAPSSRTPFRPAAASAEARTTVTPSAVRGLTLRERVRLRQQQQRREANLKELHNNLHENYCMGNDMKRCRNEVAELFHTKSDADIGSAGKFNTVTEAARHVAGTSVDTAHNGGAAGAEAQAAATLDAYGDEVQRLESLTDPFVQADGVNVAFSLRDFVNAFLSLPGGTLKEHDLTKAAWLDDGVSYFISAKPTRFCGGWESYLQHLNLYQQPFYLRERAFIFVLRVPYHPNLRVCVAVHNMDDFIALLQQRPLKEIFLTKEEKWMQERLYGTGPEGRDTQPQPRPNKVGGFKSLLQRLHVIRKDKHAGETCDTVQQGGWAPMTWQRRWALLRLHVEATLHGSAWKTFTTPLLTDPVLLQARMSFLSNRTATYAALRHRLNTLQALASTRVKKQGDGSVLQELRAIQDRIESAPSLPLESKSVLPHKEELPPSLRETRTPAMATAATTTTTTASRGVATSVTRKREPFRVNRVGDGSATALRRPRSARSATQPTKMGIAAATQRFTEIQPEAQTPCRATLAPYASSVSLSRPHLSSPTTNSDTVGVAGQLLLRESEKDALLQVVENVAGRTTFSNEVLPPPMTTVLKFMSSWDQPKQQKHVFGGCSKESSLACITMPNPVFAGLLPTPTEIHRQRECFNISVSQLQQLLQWQWEYHQNCYEAFPLPVFCGALVAPTDAYFAVTREANNSTDGTGINPLSRSLLLALTKWGWLVPMNYRTSRSDARLHFLSIDWLPSLFGPPACTKRGTFCFWLFVIGVWRNQVLWVVSLYIVYASFRAAMRGVFGRCARRPAALDSATSIVYDQSEAAVEAMLERRQLFRTQSLAVRILRMQSYVQNVLSRATMLLRGYSPFLSLIIGLEVLVMWLLLIGYNYGVSYLLPSTHFASGAMAGLLSRILELLAFVWEPDVLRWCAALVGPSGCDGTVLGFLFVLYFLFCLMPWSPLRWMCRRTWELFLHDDALVRRPLLSF</sequence>
<feature type="transmembrane region" description="Helical" evidence="2">
    <location>
        <begin position="1098"/>
        <end position="1123"/>
    </location>
</feature>
<evidence type="ECO:0000313" key="4">
    <source>
        <dbReference type="Proteomes" id="UP000031737"/>
    </source>
</evidence>
<feature type="transmembrane region" description="Helical" evidence="2">
    <location>
        <begin position="1196"/>
        <end position="1218"/>
    </location>
</feature>
<dbReference type="PANTHER" id="PTHR39670">
    <property type="entry name" value="C2 DOMAIN-CONTAINING PROTEIN-RELATED"/>
    <property type="match status" value="1"/>
</dbReference>
<dbReference type="VEuPathDB" id="TriTrypDB:TRSC58_02305"/>
<feature type="region of interest" description="Disordered" evidence="1">
    <location>
        <begin position="135"/>
        <end position="172"/>
    </location>
</feature>